<sequence length="82" mass="8669">MGVLEIVSGVLLIFCSLAILVMVLLQDSKGRGLSGVIGGGEMMAAEGRSSMPKTLLAKYTKVAAIIFFVLTILVSVFSIYTK</sequence>
<dbReference type="PANTHER" id="PTHR34182:SF1">
    <property type="entry name" value="PROTEIN-EXPORT MEMBRANE PROTEIN SECG"/>
    <property type="match status" value="1"/>
</dbReference>
<dbReference type="NCBIfam" id="TIGR00810">
    <property type="entry name" value="secG"/>
    <property type="match status" value="1"/>
</dbReference>
<evidence type="ECO:0000256" key="3">
    <source>
        <dbReference type="ARBA" id="ARBA00022448"/>
    </source>
</evidence>
<dbReference type="Pfam" id="PF03840">
    <property type="entry name" value="SecG"/>
    <property type="match status" value="1"/>
</dbReference>
<evidence type="ECO:0000313" key="12">
    <source>
        <dbReference type="Proteomes" id="UP001477672"/>
    </source>
</evidence>
<evidence type="ECO:0000256" key="6">
    <source>
        <dbReference type="ARBA" id="ARBA00022927"/>
    </source>
</evidence>
<evidence type="ECO:0000256" key="5">
    <source>
        <dbReference type="ARBA" id="ARBA00022692"/>
    </source>
</evidence>
<evidence type="ECO:0000256" key="9">
    <source>
        <dbReference type="ARBA" id="ARBA00023136"/>
    </source>
</evidence>
<keyword evidence="5 10" id="KW-0812">Transmembrane</keyword>
<dbReference type="RefSeq" id="WP_349216444.1">
    <property type="nucleotide sequence ID" value="NZ_JBBMFA010000098.1"/>
</dbReference>
<dbReference type="InterPro" id="IPR004692">
    <property type="entry name" value="SecG"/>
</dbReference>
<keyword evidence="4 10" id="KW-1003">Cell membrane</keyword>
<comment type="similarity">
    <text evidence="2 10">Belongs to the SecG family.</text>
</comment>
<organism evidence="11 12">
    <name type="scientific">Ruthenibacterium intestinale</name>
    <dbReference type="NCBI Taxonomy" id="3133163"/>
    <lineage>
        <taxon>Bacteria</taxon>
        <taxon>Bacillati</taxon>
        <taxon>Bacillota</taxon>
        <taxon>Clostridia</taxon>
        <taxon>Eubacteriales</taxon>
        <taxon>Oscillospiraceae</taxon>
        <taxon>Ruthenibacterium</taxon>
    </lineage>
</organism>
<evidence type="ECO:0000256" key="8">
    <source>
        <dbReference type="ARBA" id="ARBA00023010"/>
    </source>
</evidence>
<reference evidence="11 12" key="1">
    <citation type="submission" date="2024-03" db="EMBL/GenBank/DDBJ databases">
        <title>Human intestinal bacterial collection.</title>
        <authorList>
            <person name="Pauvert C."/>
            <person name="Hitch T.C.A."/>
            <person name="Clavel T."/>
        </authorList>
    </citation>
    <scope>NUCLEOTIDE SEQUENCE [LARGE SCALE GENOMIC DNA]</scope>
    <source>
        <strain evidence="11 12">CLA-JM-H11</strain>
    </source>
</reference>
<dbReference type="Proteomes" id="UP001477672">
    <property type="component" value="Unassembled WGS sequence"/>
</dbReference>
<gene>
    <name evidence="11" type="primary">secG</name>
    <name evidence="11" type="ORF">WMO24_10745</name>
</gene>
<keyword evidence="8 10" id="KW-0811">Translocation</keyword>
<dbReference type="EMBL" id="JBBMFA010000098">
    <property type="protein sequence ID" value="MEQ2520900.1"/>
    <property type="molecule type" value="Genomic_DNA"/>
</dbReference>
<feature type="transmembrane region" description="Helical" evidence="10">
    <location>
        <begin position="59"/>
        <end position="80"/>
    </location>
</feature>
<evidence type="ECO:0000256" key="7">
    <source>
        <dbReference type="ARBA" id="ARBA00022989"/>
    </source>
</evidence>
<keyword evidence="9 10" id="KW-0472">Membrane</keyword>
<evidence type="ECO:0000256" key="4">
    <source>
        <dbReference type="ARBA" id="ARBA00022475"/>
    </source>
</evidence>
<comment type="function">
    <text evidence="10">Involved in protein export. Participates in an early event of protein translocation.</text>
</comment>
<keyword evidence="12" id="KW-1185">Reference proteome</keyword>
<comment type="subcellular location">
    <subcellularLocation>
        <location evidence="1 10">Cell membrane</location>
        <topology evidence="1 10">Multi-pass membrane protein</topology>
    </subcellularLocation>
</comment>
<keyword evidence="6 10" id="KW-0653">Protein transport</keyword>
<evidence type="ECO:0000256" key="10">
    <source>
        <dbReference type="RuleBase" id="RU365087"/>
    </source>
</evidence>
<protein>
    <recommendedName>
        <fullName evidence="10">Protein-export membrane protein SecG</fullName>
    </recommendedName>
</protein>
<evidence type="ECO:0000256" key="2">
    <source>
        <dbReference type="ARBA" id="ARBA00008445"/>
    </source>
</evidence>
<evidence type="ECO:0000313" key="11">
    <source>
        <dbReference type="EMBL" id="MEQ2520900.1"/>
    </source>
</evidence>
<proteinExistence type="inferred from homology"/>
<name>A0ABV1GGD9_9FIRM</name>
<keyword evidence="7 10" id="KW-1133">Transmembrane helix</keyword>
<comment type="caution">
    <text evidence="11">The sequence shown here is derived from an EMBL/GenBank/DDBJ whole genome shotgun (WGS) entry which is preliminary data.</text>
</comment>
<feature type="transmembrane region" description="Helical" evidence="10">
    <location>
        <begin position="6"/>
        <end position="25"/>
    </location>
</feature>
<accession>A0ABV1GGD9</accession>
<evidence type="ECO:0000256" key="1">
    <source>
        <dbReference type="ARBA" id="ARBA00004651"/>
    </source>
</evidence>
<keyword evidence="3 10" id="KW-0813">Transport</keyword>
<dbReference type="PRINTS" id="PR01651">
    <property type="entry name" value="SECGEXPORT"/>
</dbReference>
<dbReference type="PANTHER" id="PTHR34182">
    <property type="entry name" value="PROTEIN-EXPORT MEMBRANE PROTEIN SECG"/>
    <property type="match status" value="1"/>
</dbReference>